<dbReference type="Pfam" id="PF13181">
    <property type="entry name" value="TPR_8"/>
    <property type="match status" value="2"/>
</dbReference>
<gene>
    <name evidence="4" type="ORF">DRP53_08360</name>
</gene>
<dbReference type="PROSITE" id="PS50005">
    <property type="entry name" value="TPR"/>
    <property type="match status" value="4"/>
</dbReference>
<dbReference type="Pfam" id="PF13432">
    <property type="entry name" value="TPR_16"/>
    <property type="match status" value="1"/>
</dbReference>
<keyword evidence="2 3" id="KW-0802">TPR repeat</keyword>
<dbReference type="EMBL" id="QNBE01000088">
    <property type="protein sequence ID" value="RKX69386.1"/>
    <property type="molecule type" value="Genomic_DNA"/>
</dbReference>
<evidence type="ECO:0000313" key="4">
    <source>
        <dbReference type="EMBL" id="RKX69386.1"/>
    </source>
</evidence>
<dbReference type="SMART" id="SM00028">
    <property type="entry name" value="TPR"/>
    <property type="match status" value="11"/>
</dbReference>
<dbReference type="AlphaFoldDB" id="A0A660SGW5"/>
<evidence type="ECO:0000256" key="3">
    <source>
        <dbReference type="PROSITE-ProRule" id="PRU00339"/>
    </source>
</evidence>
<dbReference type="InterPro" id="IPR051012">
    <property type="entry name" value="CellSynth/LPSAsmb/PSIAsmb"/>
</dbReference>
<dbReference type="PANTHER" id="PTHR45586:SF14">
    <property type="entry name" value="TETRATRICOPEPTIDE TPR_2 REPEAT PROTEIN"/>
    <property type="match status" value="1"/>
</dbReference>
<evidence type="ECO:0000256" key="2">
    <source>
        <dbReference type="ARBA" id="ARBA00022803"/>
    </source>
</evidence>
<name>A0A660SGW5_UNCW3</name>
<dbReference type="InterPro" id="IPR019734">
    <property type="entry name" value="TPR_rpt"/>
</dbReference>
<feature type="repeat" description="TPR" evidence="3">
    <location>
        <begin position="535"/>
        <end position="568"/>
    </location>
</feature>
<evidence type="ECO:0008006" key="6">
    <source>
        <dbReference type="Google" id="ProtNLM"/>
    </source>
</evidence>
<feature type="repeat" description="TPR" evidence="3">
    <location>
        <begin position="779"/>
        <end position="812"/>
    </location>
</feature>
<evidence type="ECO:0000313" key="5">
    <source>
        <dbReference type="Proteomes" id="UP000268469"/>
    </source>
</evidence>
<reference evidence="4 5" key="1">
    <citation type="submission" date="2018-06" db="EMBL/GenBank/DDBJ databases">
        <title>Extensive metabolic versatility and redundancy in microbially diverse, dynamic hydrothermal sediments.</title>
        <authorList>
            <person name="Dombrowski N."/>
            <person name="Teske A."/>
            <person name="Baker B.J."/>
        </authorList>
    </citation>
    <scope>NUCLEOTIDE SEQUENCE [LARGE SCALE GENOMIC DNA]</scope>
    <source>
        <strain evidence="4">B36_G15</strain>
    </source>
</reference>
<dbReference type="Gene3D" id="1.25.40.10">
    <property type="entry name" value="Tetratricopeptide repeat domain"/>
    <property type="match status" value="5"/>
</dbReference>
<feature type="repeat" description="TPR" evidence="3">
    <location>
        <begin position="1075"/>
        <end position="1108"/>
    </location>
</feature>
<dbReference type="Proteomes" id="UP000268469">
    <property type="component" value="Unassembled WGS sequence"/>
</dbReference>
<organism evidence="4 5">
    <name type="scientific">candidate division WOR-3 bacterium</name>
    <dbReference type="NCBI Taxonomy" id="2052148"/>
    <lineage>
        <taxon>Bacteria</taxon>
        <taxon>Bacteria division WOR-3</taxon>
    </lineage>
</organism>
<evidence type="ECO:0000256" key="1">
    <source>
        <dbReference type="ARBA" id="ARBA00022737"/>
    </source>
</evidence>
<accession>A0A660SGW5</accession>
<dbReference type="PANTHER" id="PTHR45586">
    <property type="entry name" value="TPR REPEAT-CONTAINING PROTEIN PA4667"/>
    <property type="match status" value="1"/>
</dbReference>
<comment type="caution">
    <text evidence="4">The sequence shown here is derived from an EMBL/GenBank/DDBJ whole genome shotgun (WGS) entry which is preliminary data.</text>
</comment>
<keyword evidence="1" id="KW-0677">Repeat</keyword>
<sequence>MLDFFGTKDPAKVLEKANRQYMEGKLEAAIKTLESGLTEAKTDFELLLLLARLYFENGQRMDTVTTLKRAYHLCPDRGEEVVNTLSEIHYSGRGAIETGDLLLELHAQRGEYEELDRDLKSLDKKAIDAILRKYQRLFENNIQPKKITDLTGRDIYLYLLYSYLLAHRGEEMKAVELLDRLTDREDTIPKVINLTRAITKLRWGDPYPYLLLTKVYLKHGEYRDALTSAQRAYEFDKAIGPELLKAMEGIKIDPAQAEGILDFKLSLYLEQKDIDHALPLLKEIYETNPDRVDEVIKGFRDLERAFPDDLNLKYFLGDLYLNAGRVGLAIEEYRKILNLAPKEEEKVLKKLRESWEKDPKNPHLISQLVELYLKRDELTRAVETVARSYEADPGLADEYIHNLNLILEKDLKNTQALYLLGRCLLQKNEWENAAVVFDNLVELGDEGIELARKGLEEGRKLAPDSVEIIKSLIGVMEHLGRFSEALGLVEEVASSREVESLVELVPKLDHIVKRAPELAPRAERIYELIKEVDPFLSTLAAAEARAASKDYEKAVEEYKKALEIDPEKREMIENIISRTLEGYPDSGPLTLFLARLYIDDGKMKEASDLFLKAHKRNPELVAELIDDYYQIIKDHPKDSSLRRVLVDALFTKRMFDQVLREAKEAIETLGGKEKGYFLLKAGQALIEKGDLSDAVRPIMLSLDSDPSLVDEAIQSLNQIVDVDRNNIPAHFALGRAYGVAKKIDKAVDELMLTARIVPTRVDRIIEELERLKSYSPASGLPYYARGFLYINSGRTKEGIEELDRAMEMDPGLVERILAMLQKLEAKEKSPLLYLTMAKAATLKGMVDIASQHYQTAFNLDPKAREKIIKGLKNLIDQNPDSVAPKRVLANIYLQYGALDNVIQLTEEIVKRWPEEVDFAHEISERVLKLDPDNVAAHYLLVEIGRRRRDYKLVVETLRHLLDFSPQEIGKVAELASQSLKESPDDLDLLLLETDILFLTGDISRVTPLLERIFTRHPEAGDAVLFRIKDLLKREKTNYRAYSLASNIFIQRKDLNKAIEVLNMAERYCLDPEVRIDLFLRLTYLYNQAGRAEEAKKALDEAKRLTPDRKGIFKLIKRLRDERIKADVEILKGKTDEKSRIRLAAELLELGEIDRAEEVLQFTPSSPRMLKRWALIKAQLLFLKRRPIDGLTLLRSFSLRPDDDLDQKIAKLRMEIAEALGFYGEALAMADLLSPYRDLQRKRDRFRSFLLEKMAASRGMVIEGRL</sequence>
<dbReference type="SUPFAM" id="SSF48452">
    <property type="entry name" value="TPR-like"/>
    <property type="match status" value="5"/>
</dbReference>
<proteinExistence type="predicted"/>
<dbReference type="Pfam" id="PF13174">
    <property type="entry name" value="TPR_6"/>
    <property type="match status" value="1"/>
</dbReference>
<dbReference type="InterPro" id="IPR011990">
    <property type="entry name" value="TPR-like_helical_dom_sf"/>
</dbReference>
<protein>
    <recommendedName>
        <fullName evidence="6">Tetratricopeptide repeat protein</fullName>
    </recommendedName>
</protein>
<feature type="repeat" description="TPR" evidence="3">
    <location>
        <begin position="310"/>
        <end position="343"/>
    </location>
</feature>